<name>A7EJY2_SCLS1</name>
<feature type="compositionally biased region" description="Polar residues" evidence="1">
    <location>
        <begin position="179"/>
        <end position="192"/>
    </location>
</feature>
<dbReference type="InParanoid" id="A7EJY2"/>
<proteinExistence type="predicted"/>
<evidence type="ECO:0000313" key="2">
    <source>
        <dbReference type="EMBL" id="EDO03148.1"/>
    </source>
</evidence>
<evidence type="ECO:0000313" key="3">
    <source>
        <dbReference type="Proteomes" id="UP000001312"/>
    </source>
</evidence>
<dbReference type="GeneID" id="5489545"/>
<dbReference type="HOGENOM" id="CLU_1415959_0_0_1"/>
<organism evidence="2 3">
    <name type="scientific">Sclerotinia sclerotiorum (strain ATCC 18683 / 1980 / Ss-1)</name>
    <name type="common">White mold</name>
    <name type="synonym">Whetzelinia sclerotiorum</name>
    <dbReference type="NCBI Taxonomy" id="665079"/>
    <lineage>
        <taxon>Eukaryota</taxon>
        <taxon>Fungi</taxon>
        <taxon>Dikarya</taxon>
        <taxon>Ascomycota</taxon>
        <taxon>Pezizomycotina</taxon>
        <taxon>Leotiomycetes</taxon>
        <taxon>Helotiales</taxon>
        <taxon>Sclerotiniaceae</taxon>
        <taxon>Sclerotinia</taxon>
    </lineage>
</organism>
<evidence type="ECO:0000256" key="1">
    <source>
        <dbReference type="SAM" id="MobiDB-lite"/>
    </source>
</evidence>
<dbReference type="Proteomes" id="UP000001312">
    <property type="component" value="Unassembled WGS sequence"/>
</dbReference>
<accession>A7EJY2</accession>
<dbReference type="RefSeq" id="XP_001592707.1">
    <property type="nucleotide sequence ID" value="XM_001592657.1"/>
</dbReference>
<protein>
    <submittedName>
        <fullName evidence="2">Uncharacterized protein</fullName>
    </submittedName>
</protein>
<sequence length="192" mass="22057">MEDSNVEQLNENSAAVHISVFCLKCQLLVLSLSLNGQEHFRMPSALLRTSTNSSFKFFVLEEKCLFYVVPLSYIESIVKRRPLADDGKNEKTTKIFARSSMAEDFMTRRNARSGIRMFLENITVIMRTLKNPGKSIPTPLFQVLSYADQWLRPRVKSGLSLNAKEDFNRGYRHRKIEKAQNNSMQSKSEAEL</sequence>
<dbReference type="EMBL" id="CH476627">
    <property type="protein sequence ID" value="EDO03148.1"/>
    <property type="molecule type" value="Genomic_DNA"/>
</dbReference>
<feature type="region of interest" description="Disordered" evidence="1">
    <location>
        <begin position="172"/>
        <end position="192"/>
    </location>
</feature>
<reference evidence="3" key="1">
    <citation type="journal article" date="2011" name="PLoS Genet.">
        <title>Genomic analysis of the necrotrophic fungal pathogens Sclerotinia sclerotiorum and Botrytis cinerea.</title>
        <authorList>
            <person name="Amselem J."/>
            <person name="Cuomo C.A."/>
            <person name="van Kan J.A."/>
            <person name="Viaud M."/>
            <person name="Benito E.P."/>
            <person name="Couloux A."/>
            <person name="Coutinho P.M."/>
            <person name="de Vries R.P."/>
            <person name="Dyer P.S."/>
            <person name="Fillinger S."/>
            <person name="Fournier E."/>
            <person name="Gout L."/>
            <person name="Hahn M."/>
            <person name="Kohn L."/>
            <person name="Lapalu N."/>
            <person name="Plummer K.M."/>
            <person name="Pradier J.M."/>
            <person name="Quevillon E."/>
            <person name="Sharon A."/>
            <person name="Simon A."/>
            <person name="ten Have A."/>
            <person name="Tudzynski B."/>
            <person name="Tudzynski P."/>
            <person name="Wincker P."/>
            <person name="Andrew M."/>
            <person name="Anthouard V."/>
            <person name="Beever R.E."/>
            <person name="Beffa R."/>
            <person name="Benoit I."/>
            <person name="Bouzid O."/>
            <person name="Brault B."/>
            <person name="Chen Z."/>
            <person name="Choquer M."/>
            <person name="Collemare J."/>
            <person name="Cotton P."/>
            <person name="Danchin E.G."/>
            <person name="Da Silva C."/>
            <person name="Gautier A."/>
            <person name="Giraud C."/>
            <person name="Giraud T."/>
            <person name="Gonzalez C."/>
            <person name="Grossetete S."/>
            <person name="Guldener U."/>
            <person name="Henrissat B."/>
            <person name="Howlett B.J."/>
            <person name="Kodira C."/>
            <person name="Kretschmer M."/>
            <person name="Lappartient A."/>
            <person name="Leroch M."/>
            <person name="Levis C."/>
            <person name="Mauceli E."/>
            <person name="Neuveglise C."/>
            <person name="Oeser B."/>
            <person name="Pearson M."/>
            <person name="Poulain J."/>
            <person name="Poussereau N."/>
            <person name="Quesneville H."/>
            <person name="Rascle C."/>
            <person name="Schumacher J."/>
            <person name="Segurens B."/>
            <person name="Sexton A."/>
            <person name="Silva E."/>
            <person name="Sirven C."/>
            <person name="Soanes D.M."/>
            <person name="Talbot N.J."/>
            <person name="Templeton M."/>
            <person name="Yandava C."/>
            <person name="Yarden O."/>
            <person name="Zeng Q."/>
            <person name="Rollins J.A."/>
            <person name="Lebrun M.H."/>
            <person name="Dickman M."/>
        </authorList>
    </citation>
    <scope>NUCLEOTIDE SEQUENCE [LARGE SCALE GENOMIC DNA]</scope>
    <source>
        <strain evidence="3">ATCC 18683 / 1980 / Ss-1</strain>
    </source>
</reference>
<dbReference type="AlphaFoldDB" id="A7EJY2"/>
<keyword evidence="3" id="KW-1185">Reference proteome</keyword>
<gene>
    <name evidence="2" type="ORF">SS1G_05628</name>
</gene>
<dbReference type="KEGG" id="ssl:SS1G_05628"/>